<keyword evidence="2" id="KW-0285">Flavoprotein</keyword>
<evidence type="ECO:0000259" key="5">
    <source>
        <dbReference type="Pfam" id="PF22780"/>
    </source>
</evidence>
<feature type="domain" description="RsdA/BaiN/AoA(So)-like insert" evidence="5">
    <location>
        <begin position="197"/>
        <end position="368"/>
    </location>
</feature>
<dbReference type="InterPro" id="IPR036188">
    <property type="entry name" value="FAD/NAD-bd_sf"/>
</dbReference>
<proteinExistence type="predicted"/>
<evidence type="ECO:0008006" key="8">
    <source>
        <dbReference type="Google" id="ProtNLM"/>
    </source>
</evidence>
<name>A0A518ET79_9BACT</name>
<dbReference type="InterPro" id="IPR004792">
    <property type="entry name" value="BaiN-like"/>
</dbReference>
<dbReference type="InterPro" id="IPR023166">
    <property type="entry name" value="BaiN-like_dom_sf"/>
</dbReference>
<evidence type="ECO:0000313" key="6">
    <source>
        <dbReference type="EMBL" id="QDV07275.1"/>
    </source>
</evidence>
<keyword evidence="3" id="KW-0274">FAD</keyword>
<reference evidence="6 7" key="1">
    <citation type="submission" date="2019-02" db="EMBL/GenBank/DDBJ databases">
        <title>Deep-cultivation of Planctomycetes and their phenomic and genomic characterization uncovers novel biology.</title>
        <authorList>
            <person name="Wiegand S."/>
            <person name="Jogler M."/>
            <person name="Boedeker C."/>
            <person name="Pinto D."/>
            <person name="Vollmers J."/>
            <person name="Rivas-Marin E."/>
            <person name="Kohn T."/>
            <person name="Peeters S.H."/>
            <person name="Heuer A."/>
            <person name="Rast P."/>
            <person name="Oberbeckmann S."/>
            <person name="Bunk B."/>
            <person name="Jeske O."/>
            <person name="Meyerdierks A."/>
            <person name="Storesund J.E."/>
            <person name="Kallscheuer N."/>
            <person name="Luecker S."/>
            <person name="Lage O.M."/>
            <person name="Pohl T."/>
            <person name="Merkel B.J."/>
            <person name="Hornburger P."/>
            <person name="Mueller R.-W."/>
            <person name="Bruemmer F."/>
            <person name="Labrenz M."/>
            <person name="Spormann A.M."/>
            <person name="Op den Camp H."/>
            <person name="Overmann J."/>
            <person name="Amann R."/>
            <person name="Jetten M.S.M."/>
            <person name="Mascher T."/>
            <person name="Medema M.H."/>
            <person name="Devos D.P."/>
            <person name="Kaster A.-K."/>
            <person name="Ovreas L."/>
            <person name="Rohde M."/>
            <person name="Galperin M.Y."/>
            <person name="Jogler C."/>
        </authorList>
    </citation>
    <scope>NUCLEOTIDE SEQUENCE [LARGE SCALE GENOMIC DNA]</scope>
    <source>
        <strain evidence="6 7">Poly30</strain>
    </source>
</reference>
<dbReference type="Gene3D" id="2.40.30.10">
    <property type="entry name" value="Translation factors"/>
    <property type="match status" value="1"/>
</dbReference>
<comment type="cofactor">
    <cofactor evidence="1">
        <name>FAD</name>
        <dbReference type="ChEBI" id="CHEBI:57692"/>
    </cofactor>
</comment>
<dbReference type="Pfam" id="PF22780">
    <property type="entry name" value="HI0933_like_1st"/>
    <property type="match status" value="1"/>
</dbReference>
<evidence type="ECO:0000256" key="3">
    <source>
        <dbReference type="ARBA" id="ARBA00022827"/>
    </source>
</evidence>
<sequence length="424" mass="45098">MHDVLIVGAGAAGLWCAQALGQARSASGAERLSVVVLEKTPRTGTKVLASGGTRCNVTTTHGPDEAARLFGTRGERFLRHAFRELTPQAVRAQFEDWGVPMAEAPLDKIFPAEGNARDVRDALEAAARAVAEIRLGSEVKSIGRDGDAWAVRVADGSVHRGRALVLAAGGKSYPLTGTTGDAYPWLRELGLDVVDPVPALVPLASPEGWVHELTGLAWQGGEAQLENGEGKVLQRRRRPLLFTHKGISGPAAMDVSHHVAREAEEHGAASGYRIRFDFYPHLEREEIRAELVKAAGMPGNPRLQKAIARLAMGPMPRRMFDAVALKADVDPGVTVGALQKSQRHAFVETLKGLSIEVTHPLGWDQAEVTAGGLNLKALNPRTMAVNGHDGLFVIGELLDVNGPIGGLSFQAAFATAELAARALA</sequence>
<protein>
    <recommendedName>
        <fullName evidence="8">Tricarballylate dehydrogenase</fullName>
    </recommendedName>
</protein>
<keyword evidence="7" id="KW-1185">Reference proteome</keyword>
<dbReference type="PANTHER" id="PTHR42887:SF2">
    <property type="entry name" value="OS12G0638800 PROTEIN"/>
    <property type="match status" value="1"/>
</dbReference>
<dbReference type="InterPro" id="IPR057661">
    <property type="entry name" value="RsdA/BaiN/AoA(So)_Rossmann"/>
</dbReference>
<feature type="domain" description="RsdA/BaiN/AoA(So)-like Rossmann fold-like" evidence="4">
    <location>
        <begin position="2"/>
        <end position="421"/>
    </location>
</feature>
<dbReference type="SUPFAM" id="SSF51905">
    <property type="entry name" value="FAD/NAD(P)-binding domain"/>
    <property type="match status" value="1"/>
</dbReference>
<accession>A0A518ET79</accession>
<dbReference type="EMBL" id="CP036434">
    <property type="protein sequence ID" value="QDV07275.1"/>
    <property type="molecule type" value="Genomic_DNA"/>
</dbReference>
<dbReference type="SUPFAM" id="SSF160996">
    <property type="entry name" value="HI0933 insert domain-like"/>
    <property type="match status" value="1"/>
</dbReference>
<dbReference type="InterPro" id="IPR055178">
    <property type="entry name" value="RsdA/BaiN/AoA(So)-like_dom"/>
</dbReference>
<evidence type="ECO:0000256" key="1">
    <source>
        <dbReference type="ARBA" id="ARBA00001974"/>
    </source>
</evidence>
<dbReference type="Proteomes" id="UP000320390">
    <property type="component" value="Chromosome"/>
</dbReference>
<dbReference type="Gene3D" id="3.50.50.60">
    <property type="entry name" value="FAD/NAD(P)-binding domain"/>
    <property type="match status" value="1"/>
</dbReference>
<dbReference type="Pfam" id="PF03486">
    <property type="entry name" value="HI0933_like"/>
    <property type="match status" value="1"/>
</dbReference>
<dbReference type="NCBIfam" id="TIGR00275">
    <property type="entry name" value="aminoacetone oxidase family FAD-binding enzyme"/>
    <property type="match status" value="1"/>
</dbReference>
<evidence type="ECO:0000313" key="7">
    <source>
        <dbReference type="Proteomes" id="UP000320390"/>
    </source>
</evidence>
<dbReference type="PANTHER" id="PTHR42887">
    <property type="entry name" value="OS12G0638800 PROTEIN"/>
    <property type="match status" value="1"/>
</dbReference>
<evidence type="ECO:0000256" key="2">
    <source>
        <dbReference type="ARBA" id="ARBA00022630"/>
    </source>
</evidence>
<gene>
    <name evidence="6" type="ORF">Poly30_27950</name>
</gene>
<evidence type="ECO:0000259" key="4">
    <source>
        <dbReference type="Pfam" id="PF03486"/>
    </source>
</evidence>
<dbReference type="Gene3D" id="1.10.8.260">
    <property type="entry name" value="HI0933 insert domain-like"/>
    <property type="match status" value="1"/>
</dbReference>
<dbReference type="AlphaFoldDB" id="A0A518ET79"/>
<organism evidence="6 7">
    <name type="scientific">Saltatorellus ferox</name>
    <dbReference type="NCBI Taxonomy" id="2528018"/>
    <lineage>
        <taxon>Bacteria</taxon>
        <taxon>Pseudomonadati</taxon>
        <taxon>Planctomycetota</taxon>
        <taxon>Planctomycetia</taxon>
        <taxon>Planctomycetia incertae sedis</taxon>
        <taxon>Saltatorellus</taxon>
    </lineage>
</organism>